<dbReference type="Proteomes" id="UP001501747">
    <property type="component" value="Unassembled WGS sequence"/>
</dbReference>
<organism evidence="1 2">
    <name type="scientific">Allokutzneria multivorans</name>
    <dbReference type="NCBI Taxonomy" id="1142134"/>
    <lineage>
        <taxon>Bacteria</taxon>
        <taxon>Bacillati</taxon>
        <taxon>Actinomycetota</taxon>
        <taxon>Actinomycetes</taxon>
        <taxon>Pseudonocardiales</taxon>
        <taxon>Pseudonocardiaceae</taxon>
        <taxon>Allokutzneria</taxon>
    </lineage>
</organism>
<evidence type="ECO:0000313" key="2">
    <source>
        <dbReference type="Proteomes" id="UP001501747"/>
    </source>
</evidence>
<protein>
    <submittedName>
        <fullName evidence="1">Uncharacterized protein</fullName>
    </submittedName>
</protein>
<keyword evidence="2" id="KW-1185">Reference proteome</keyword>
<comment type="caution">
    <text evidence="1">The sequence shown here is derived from an EMBL/GenBank/DDBJ whole genome shotgun (WGS) entry which is preliminary data.</text>
</comment>
<dbReference type="EMBL" id="BAABAL010000027">
    <property type="protein sequence ID" value="GAA4035831.1"/>
    <property type="molecule type" value="Genomic_DNA"/>
</dbReference>
<sequence length="162" mass="17764">MVLTGEWTAEIWSREPITVPAVVDVKSLLARRPVPSILPDNDEFTAAFDGDDEGMAVFWLLALLHHPDRDVVAQCLRSGELSWVHAEDVAHHLADPDLVEAATEGAWSLSDTGLRVLVNVLLSRGTVPSGFPKSKADEVITRLRATCPPEREECFEAELAGR</sequence>
<gene>
    <name evidence="1" type="ORF">GCM10022247_71830</name>
</gene>
<evidence type="ECO:0000313" key="1">
    <source>
        <dbReference type="EMBL" id="GAA4035831.1"/>
    </source>
</evidence>
<name>A0ABP7U4E2_9PSEU</name>
<reference evidence="2" key="1">
    <citation type="journal article" date="2019" name="Int. J. Syst. Evol. Microbiol.">
        <title>The Global Catalogue of Microorganisms (GCM) 10K type strain sequencing project: providing services to taxonomists for standard genome sequencing and annotation.</title>
        <authorList>
            <consortium name="The Broad Institute Genomics Platform"/>
            <consortium name="The Broad Institute Genome Sequencing Center for Infectious Disease"/>
            <person name="Wu L."/>
            <person name="Ma J."/>
        </authorList>
    </citation>
    <scope>NUCLEOTIDE SEQUENCE [LARGE SCALE GENOMIC DNA]</scope>
    <source>
        <strain evidence="2">JCM 17342</strain>
    </source>
</reference>
<proteinExistence type="predicted"/>
<accession>A0ABP7U4E2</accession>